<sequence length="398" mass="44271">MATEDELRELLPKMRFNKEFKKKKRYEFKKRVEAREKEREIVTGKKRSDRKQKDGGKDGAEAPTVKPGKVAAPQKGAAAKAAAKGGAKTRVPKLKVADAETGKETLKKKKARELVAAKKKEKRKAASAKKAPAAAAKSAARRGTAAVAGTPTAVVAPAPAAKVREEKVVRTTGPSAPVVVARPPLSQAEEDRELLARAIRGDALLAGDATGDAPSTAFIHRDPSLYPNHAFLDEYAEKKRADAVSADELLQNAHHFFKDLRQREQALTKVAKEHIKRLRAVNRRGGDEEGFRYVVPKNVKRVVRDLLSAQKARNGEDDPDALIDPDTLVSTFGGDGVAETSDKPMRRKRRQRSNAYKDFYQFQVSQRWTRNAENFLKRSRSHKMLFEAKKHQRSIKKF</sequence>
<comment type="caution">
    <text evidence="3">The sequence shown here is derived from an EMBL/GenBank/DDBJ whole genome shotgun (WGS) entry which is preliminary data.</text>
</comment>
<evidence type="ECO:0000313" key="3">
    <source>
        <dbReference type="EMBL" id="KAK7195726.1"/>
    </source>
</evidence>
<reference evidence="3 4" key="1">
    <citation type="journal article" date="2021" name="MBio">
        <title>A New Model Trypanosomatid, Novymonas esmeraldas: Genomic Perception of Its 'Candidatus Pandoraea novymonadis' Endosymbiont.</title>
        <authorList>
            <person name="Zakharova A."/>
            <person name="Saura A."/>
            <person name="Butenko A."/>
            <person name="Podesvova L."/>
            <person name="Warmusova S."/>
            <person name="Kostygov A.Y."/>
            <person name="Nenarokova A."/>
            <person name="Lukes J."/>
            <person name="Opperdoes F.R."/>
            <person name="Yurchenko V."/>
        </authorList>
    </citation>
    <scope>NUCLEOTIDE SEQUENCE [LARGE SCALE GENOMIC DNA]</scope>
    <source>
        <strain evidence="3 4">E262AT.01</strain>
    </source>
</reference>
<feature type="domain" description="Ribosomal RNA-processing protein 7 C-terminal" evidence="2">
    <location>
        <begin position="248"/>
        <end position="397"/>
    </location>
</feature>
<dbReference type="Pfam" id="PF12923">
    <property type="entry name" value="RRP7"/>
    <property type="match status" value="1"/>
</dbReference>
<dbReference type="InterPro" id="IPR024326">
    <property type="entry name" value="RRP7_C"/>
</dbReference>
<gene>
    <name evidence="3" type="ORF">NESM_000502900</name>
</gene>
<feature type="region of interest" description="Disordered" evidence="1">
    <location>
        <begin position="333"/>
        <end position="352"/>
    </location>
</feature>
<name>A0AAW0EQC7_9TRYP</name>
<evidence type="ECO:0000256" key="1">
    <source>
        <dbReference type="SAM" id="MobiDB-lite"/>
    </source>
</evidence>
<feature type="compositionally biased region" description="Basic and acidic residues" evidence="1">
    <location>
        <begin position="51"/>
        <end position="60"/>
    </location>
</feature>
<proteinExistence type="predicted"/>
<feature type="compositionally biased region" description="Low complexity" evidence="1">
    <location>
        <begin position="66"/>
        <end position="88"/>
    </location>
</feature>
<evidence type="ECO:0000259" key="2">
    <source>
        <dbReference type="Pfam" id="PF12923"/>
    </source>
</evidence>
<dbReference type="AlphaFoldDB" id="A0AAW0EQC7"/>
<protein>
    <recommendedName>
        <fullName evidence="2">Ribosomal RNA-processing protein 7 C-terminal domain-containing protein</fullName>
    </recommendedName>
</protein>
<feature type="region of interest" description="Disordered" evidence="1">
    <location>
        <begin position="34"/>
        <end position="148"/>
    </location>
</feature>
<feature type="compositionally biased region" description="Low complexity" evidence="1">
    <location>
        <begin position="128"/>
        <end position="148"/>
    </location>
</feature>
<accession>A0AAW0EQC7</accession>
<feature type="compositionally biased region" description="Basic and acidic residues" evidence="1">
    <location>
        <begin position="95"/>
        <end position="105"/>
    </location>
</feature>
<feature type="compositionally biased region" description="Basic and acidic residues" evidence="1">
    <location>
        <begin position="34"/>
        <end position="43"/>
    </location>
</feature>
<dbReference type="Proteomes" id="UP001430356">
    <property type="component" value="Unassembled WGS sequence"/>
</dbReference>
<evidence type="ECO:0000313" key="4">
    <source>
        <dbReference type="Proteomes" id="UP001430356"/>
    </source>
</evidence>
<keyword evidence="4" id="KW-1185">Reference proteome</keyword>
<dbReference type="EMBL" id="JAECZO010000060">
    <property type="protein sequence ID" value="KAK7195726.1"/>
    <property type="molecule type" value="Genomic_DNA"/>
</dbReference>
<organism evidence="3 4">
    <name type="scientific">Novymonas esmeraldas</name>
    <dbReference type="NCBI Taxonomy" id="1808958"/>
    <lineage>
        <taxon>Eukaryota</taxon>
        <taxon>Discoba</taxon>
        <taxon>Euglenozoa</taxon>
        <taxon>Kinetoplastea</taxon>
        <taxon>Metakinetoplastina</taxon>
        <taxon>Trypanosomatida</taxon>
        <taxon>Trypanosomatidae</taxon>
        <taxon>Novymonas</taxon>
    </lineage>
</organism>